<protein>
    <submittedName>
        <fullName evidence="1">DUF393 domain-containing protein</fullName>
    </submittedName>
</protein>
<sequence>MPPAQSTQASQVLLYDGVCGFCNWAVQFIITWDKQKTMRFAALQSEYGAQVVARHPWLATVDSVVLVETTDAGTEQVTIRSTAALRVFEYLGGWWRLLTIGYVIPRPLRDWLYDAFAKVRYRLFGKYDTCLLPSPDLRARFL</sequence>
<keyword evidence="2" id="KW-1185">Reference proteome</keyword>
<dbReference type="InterPro" id="IPR007263">
    <property type="entry name" value="DCC1-like"/>
</dbReference>
<dbReference type="RefSeq" id="WP_211428601.1">
    <property type="nucleotide sequence ID" value="NZ_CP072648.1"/>
</dbReference>
<dbReference type="PANTHER" id="PTHR33639">
    <property type="entry name" value="THIOL-DISULFIDE OXIDOREDUCTASE DCC"/>
    <property type="match status" value="1"/>
</dbReference>
<dbReference type="EMBL" id="CP072648">
    <property type="protein sequence ID" value="QUW02710.1"/>
    <property type="molecule type" value="Genomic_DNA"/>
</dbReference>
<dbReference type="PANTHER" id="PTHR33639:SF2">
    <property type="entry name" value="DUF393 DOMAIN-CONTAINING PROTEIN"/>
    <property type="match status" value="1"/>
</dbReference>
<accession>A0ABX8BAG5</accession>
<organism evidence="1 2">
    <name type="scientific">Chloracidobacterium validum</name>
    <dbReference type="NCBI Taxonomy" id="2821543"/>
    <lineage>
        <taxon>Bacteria</taxon>
        <taxon>Pseudomonadati</taxon>
        <taxon>Acidobacteriota</taxon>
        <taxon>Terriglobia</taxon>
        <taxon>Terriglobales</taxon>
        <taxon>Acidobacteriaceae</taxon>
        <taxon>Chloracidobacterium</taxon>
    </lineage>
</organism>
<proteinExistence type="predicted"/>
<dbReference type="InterPro" id="IPR052927">
    <property type="entry name" value="DCC_oxidoreductase"/>
</dbReference>
<evidence type="ECO:0000313" key="1">
    <source>
        <dbReference type="EMBL" id="QUW02710.1"/>
    </source>
</evidence>
<name>A0ABX8BAG5_9BACT</name>
<evidence type="ECO:0000313" key="2">
    <source>
        <dbReference type="Proteomes" id="UP000676506"/>
    </source>
</evidence>
<dbReference type="Pfam" id="PF04134">
    <property type="entry name" value="DCC1-like"/>
    <property type="match status" value="1"/>
</dbReference>
<gene>
    <name evidence="1" type="ORF">J8C06_10260</name>
</gene>
<reference evidence="1 2" key="1">
    <citation type="submission" date="2021-03" db="EMBL/GenBank/DDBJ databases">
        <title>Genomic and phenotypic characterization of Chloracidobacterium isolates provides evidence for multiple species.</title>
        <authorList>
            <person name="Saini M.K."/>
            <person name="Costas A.M.G."/>
            <person name="Tank M."/>
            <person name="Bryant D.A."/>
        </authorList>
    </citation>
    <scope>NUCLEOTIDE SEQUENCE [LARGE SCALE GENOMIC DNA]</scope>
    <source>
        <strain evidence="1 2">BV2-C</strain>
    </source>
</reference>
<dbReference type="Proteomes" id="UP000676506">
    <property type="component" value="Chromosome 1"/>
</dbReference>